<reference evidence="2" key="3">
    <citation type="journal article" date="2017" name="Nature">
        <title>Genome sequence of the progenitor of the wheat D genome Aegilops tauschii.</title>
        <authorList>
            <person name="Luo M.C."/>
            <person name="Gu Y.Q."/>
            <person name="Puiu D."/>
            <person name="Wang H."/>
            <person name="Twardziok S.O."/>
            <person name="Deal K.R."/>
            <person name="Huo N."/>
            <person name="Zhu T."/>
            <person name="Wang L."/>
            <person name="Wang Y."/>
            <person name="McGuire P.E."/>
            <person name="Liu S."/>
            <person name="Long H."/>
            <person name="Ramasamy R.K."/>
            <person name="Rodriguez J.C."/>
            <person name="Van S.L."/>
            <person name="Yuan L."/>
            <person name="Wang Z."/>
            <person name="Xia Z."/>
            <person name="Xiao L."/>
            <person name="Anderson O.D."/>
            <person name="Ouyang S."/>
            <person name="Liang Y."/>
            <person name="Zimin A.V."/>
            <person name="Pertea G."/>
            <person name="Qi P."/>
            <person name="Bennetzen J.L."/>
            <person name="Dai X."/>
            <person name="Dawson M.W."/>
            <person name="Muller H.G."/>
            <person name="Kugler K."/>
            <person name="Rivarola-Duarte L."/>
            <person name="Spannagl M."/>
            <person name="Mayer K.F.X."/>
            <person name="Lu F.H."/>
            <person name="Bevan M.W."/>
            <person name="Leroy P."/>
            <person name="Li P."/>
            <person name="You F.M."/>
            <person name="Sun Q."/>
            <person name="Liu Z."/>
            <person name="Lyons E."/>
            <person name="Wicker T."/>
            <person name="Salzberg S.L."/>
            <person name="Devos K.M."/>
            <person name="Dvorak J."/>
        </authorList>
    </citation>
    <scope>NUCLEOTIDE SEQUENCE [LARGE SCALE GENOMIC DNA]</scope>
    <source>
        <strain evidence="2">cv. AL8/78</strain>
    </source>
</reference>
<reference evidence="2" key="5">
    <citation type="journal article" date="2021" name="G3 (Bethesda)">
        <title>Aegilops tauschii genome assembly Aet v5.0 features greater sequence contiguity and improved annotation.</title>
        <authorList>
            <person name="Wang L."/>
            <person name="Zhu T."/>
            <person name="Rodriguez J.C."/>
            <person name="Deal K.R."/>
            <person name="Dubcovsky J."/>
            <person name="McGuire P.E."/>
            <person name="Lux T."/>
            <person name="Spannagl M."/>
            <person name="Mayer K.F.X."/>
            <person name="Baldrich P."/>
            <person name="Meyers B.C."/>
            <person name="Huo N."/>
            <person name="Gu Y.Q."/>
            <person name="Zhou H."/>
            <person name="Devos K.M."/>
            <person name="Bennetzen J.L."/>
            <person name="Unver T."/>
            <person name="Budak H."/>
            <person name="Gulick P.J."/>
            <person name="Galiba G."/>
            <person name="Kalapos B."/>
            <person name="Nelson D.R."/>
            <person name="Li P."/>
            <person name="You F.M."/>
            <person name="Luo M.C."/>
            <person name="Dvorak J."/>
        </authorList>
    </citation>
    <scope>NUCLEOTIDE SEQUENCE [LARGE SCALE GENOMIC DNA]</scope>
    <source>
        <strain evidence="2">cv. AL8/78</strain>
    </source>
</reference>
<evidence type="ECO:0000313" key="2">
    <source>
        <dbReference type="EnsemblPlants" id="AET1Gv20573300.5"/>
    </source>
</evidence>
<proteinExistence type="predicted"/>
<protein>
    <submittedName>
        <fullName evidence="2">Uncharacterized protein</fullName>
    </submittedName>
</protein>
<accession>A0A452YYQ5</accession>
<feature type="compositionally biased region" description="Low complexity" evidence="1">
    <location>
        <begin position="79"/>
        <end position="95"/>
    </location>
</feature>
<sequence>MVIYYLANWRWMIWTRPGLAHRRLRGAEAEAAGASSPLHNPYGASRTPTNSPALRLPTPCAPPRALGDELLPRPSGRGAALRLPPAAASHLPPRALGDELLPRPSGRGAALRLPAAAASHLPPTPPTRNSPSAACGVEVAVSAHGPGLGGWRSTGGRKKGKSGWSGTNWLEREPKKCPLTVMLIRWRRS</sequence>
<reference evidence="3" key="1">
    <citation type="journal article" date="2014" name="Science">
        <title>Ancient hybridizations among the ancestral genomes of bread wheat.</title>
        <authorList>
            <consortium name="International Wheat Genome Sequencing Consortium,"/>
            <person name="Marcussen T."/>
            <person name="Sandve S.R."/>
            <person name="Heier L."/>
            <person name="Spannagl M."/>
            <person name="Pfeifer M."/>
            <person name="Jakobsen K.S."/>
            <person name="Wulff B.B."/>
            <person name="Steuernagel B."/>
            <person name="Mayer K.F."/>
            <person name="Olsen O.A."/>
        </authorList>
    </citation>
    <scope>NUCLEOTIDE SEQUENCE [LARGE SCALE GENOMIC DNA]</scope>
    <source>
        <strain evidence="3">cv. AL8/78</strain>
    </source>
</reference>
<organism evidence="2 3">
    <name type="scientific">Aegilops tauschii subsp. strangulata</name>
    <name type="common">Goatgrass</name>
    <dbReference type="NCBI Taxonomy" id="200361"/>
    <lineage>
        <taxon>Eukaryota</taxon>
        <taxon>Viridiplantae</taxon>
        <taxon>Streptophyta</taxon>
        <taxon>Embryophyta</taxon>
        <taxon>Tracheophyta</taxon>
        <taxon>Spermatophyta</taxon>
        <taxon>Magnoliopsida</taxon>
        <taxon>Liliopsida</taxon>
        <taxon>Poales</taxon>
        <taxon>Poaceae</taxon>
        <taxon>BOP clade</taxon>
        <taxon>Pooideae</taxon>
        <taxon>Triticodae</taxon>
        <taxon>Triticeae</taxon>
        <taxon>Triticinae</taxon>
        <taxon>Aegilops</taxon>
    </lineage>
</organism>
<dbReference type="AlphaFoldDB" id="A0A452YYQ5"/>
<evidence type="ECO:0000256" key="1">
    <source>
        <dbReference type="SAM" id="MobiDB-lite"/>
    </source>
</evidence>
<dbReference type="EnsemblPlants" id="AET1Gv20573300.5">
    <property type="protein sequence ID" value="AET1Gv20573300.5"/>
    <property type="gene ID" value="AET1Gv20573300"/>
</dbReference>
<feature type="region of interest" description="Disordered" evidence="1">
    <location>
        <begin position="31"/>
        <end position="107"/>
    </location>
</feature>
<keyword evidence="3" id="KW-1185">Reference proteome</keyword>
<dbReference type="Gramene" id="AET1Gv20573300.5">
    <property type="protein sequence ID" value="AET1Gv20573300.5"/>
    <property type="gene ID" value="AET1Gv20573300"/>
</dbReference>
<reference evidence="2" key="4">
    <citation type="submission" date="2019-03" db="UniProtKB">
        <authorList>
            <consortium name="EnsemblPlants"/>
        </authorList>
    </citation>
    <scope>IDENTIFICATION</scope>
</reference>
<dbReference type="Proteomes" id="UP000015105">
    <property type="component" value="Chromosome 1D"/>
</dbReference>
<name>A0A452YYQ5_AEGTS</name>
<evidence type="ECO:0000313" key="3">
    <source>
        <dbReference type="Proteomes" id="UP000015105"/>
    </source>
</evidence>
<reference evidence="3" key="2">
    <citation type="journal article" date="2017" name="Nat. Plants">
        <title>The Aegilops tauschii genome reveals multiple impacts of transposons.</title>
        <authorList>
            <person name="Zhao G."/>
            <person name="Zou C."/>
            <person name="Li K."/>
            <person name="Wang K."/>
            <person name="Li T."/>
            <person name="Gao L."/>
            <person name="Zhang X."/>
            <person name="Wang H."/>
            <person name="Yang Z."/>
            <person name="Liu X."/>
            <person name="Jiang W."/>
            <person name="Mao L."/>
            <person name="Kong X."/>
            <person name="Jiao Y."/>
            <person name="Jia J."/>
        </authorList>
    </citation>
    <scope>NUCLEOTIDE SEQUENCE [LARGE SCALE GENOMIC DNA]</scope>
    <source>
        <strain evidence="3">cv. AL8/78</strain>
    </source>
</reference>
<feature type="region of interest" description="Disordered" evidence="1">
    <location>
        <begin position="144"/>
        <end position="169"/>
    </location>
</feature>